<dbReference type="InterPro" id="IPR036188">
    <property type="entry name" value="FAD/NAD-bd_sf"/>
</dbReference>
<evidence type="ECO:0000256" key="1">
    <source>
        <dbReference type="ARBA" id="ARBA00022630"/>
    </source>
</evidence>
<dbReference type="eggNOG" id="KOG2614">
    <property type="taxonomic scope" value="Eukaryota"/>
</dbReference>
<reference evidence="6 7" key="1">
    <citation type="submission" date="2014-02" db="EMBL/GenBank/DDBJ databases">
        <title>The genome sequence of Colletotrichum fioriniae PJ7.</title>
        <authorList>
            <person name="Baroncelli R."/>
            <person name="Thon M.R."/>
        </authorList>
    </citation>
    <scope>NUCLEOTIDE SEQUENCE [LARGE SCALE GENOMIC DNA]</scope>
    <source>
        <strain evidence="6 7">PJ7</strain>
    </source>
</reference>
<dbReference type="STRING" id="1445577.A0A010RL27"/>
<dbReference type="PRINTS" id="PR00420">
    <property type="entry name" value="RNGMNOXGNASE"/>
</dbReference>
<dbReference type="GO" id="GO:0004497">
    <property type="term" value="F:monooxygenase activity"/>
    <property type="evidence" value="ECO:0007669"/>
    <property type="project" value="UniProtKB-KW"/>
</dbReference>
<feature type="domain" description="FAD-binding" evidence="5">
    <location>
        <begin position="298"/>
        <end position="338"/>
    </location>
</feature>
<proteinExistence type="predicted"/>
<dbReference type="KEGG" id="cfj:CFIO01_07232"/>
<dbReference type="Proteomes" id="UP000020467">
    <property type="component" value="Unassembled WGS sequence"/>
</dbReference>
<feature type="domain" description="FAD-binding" evidence="5">
    <location>
        <begin position="6"/>
        <end position="167"/>
    </location>
</feature>
<protein>
    <submittedName>
        <fullName evidence="6">Tetracycline resistance protein from transposon</fullName>
    </submittedName>
</protein>
<dbReference type="Pfam" id="PF01494">
    <property type="entry name" value="FAD_binding_3"/>
    <property type="match status" value="2"/>
</dbReference>
<dbReference type="PANTHER" id="PTHR46972:SF1">
    <property type="entry name" value="FAD DEPENDENT OXIDOREDUCTASE DOMAIN-CONTAINING PROTEIN"/>
    <property type="match status" value="1"/>
</dbReference>
<dbReference type="OrthoDB" id="655030at2759"/>
<evidence type="ECO:0000259" key="5">
    <source>
        <dbReference type="Pfam" id="PF01494"/>
    </source>
</evidence>
<sequence>MSNPKIAIVGAGPAGCLLARLLHLAKIEATVFESEASPNFRSQGGSLDLHTDTGLAALKEAGLFDEFLEHARYDGQYMAIVDKNNKPWFVNSATGFSSALQERPEIDRPKLREILAASLPPDMIRWDHRLVEVREDGNLVFEHTTIGGFDLVVGADGAWSKVRRLLAPDIKPLWTGIKLYGMSIPNAAETAPQVYKLANRGSVFANSDGKRLSIQQMGDGSLSIYASSTGGDGEDWASPEVCGYDPHDLEAVKKALLVLYQDWAPELTEAITMAAGECTPRSLYMLPVGFTWPHRRGVTVIGDAAHLMTPFAGEGVNVALEDAMKLAKAIISAVAESRDAGVSAGADAPEHLDKRIEAFEKDMFPRMEKVQRLTDELMHDFMFTAGSPRTTIATSIARHVKFETPWVLHPLASAMPMFMLYVPYFGANGTHASGIEGESDKVIFISVEWRSALSRPVKRKKRGRDSRNDKLWMQLLAQYFERAQWGVKPPRSQWKESSPALHCQDEVTGSGLGLGGPLQGAPDEYRATRATRYSVPYALELPLASLGRVLALASTASISHTEHPPVLRTEPDDPLPPNTVRHTVRRIDLFALGLGFG</sequence>
<evidence type="ECO:0000256" key="3">
    <source>
        <dbReference type="ARBA" id="ARBA00023002"/>
    </source>
</evidence>
<accession>A0A010RL27</accession>
<evidence type="ECO:0000313" key="7">
    <source>
        <dbReference type="Proteomes" id="UP000020467"/>
    </source>
</evidence>
<dbReference type="Gene3D" id="3.50.50.60">
    <property type="entry name" value="FAD/NAD(P)-binding domain"/>
    <property type="match status" value="1"/>
</dbReference>
<dbReference type="EMBL" id="JARH01000381">
    <property type="protein sequence ID" value="EXF81141.1"/>
    <property type="molecule type" value="Genomic_DNA"/>
</dbReference>
<keyword evidence="1" id="KW-0285">Flavoprotein</keyword>
<evidence type="ECO:0000256" key="2">
    <source>
        <dbReference type="ARBA" id="ARBA00022827"/>
    </source>
</evidence>
<dbReference type="PANTHER" id="PTHR46972">
    <property type="entry name" value="MONOOXYGENASE ASQM-RELATED"/>
    <property type="match status" value="1"/>
</dbReference>
<keyword evidence="4" id="KW-0503">Monooxygenase</keyword>
<dbReference type="GO" id="GO:0071949">
    <property type="term" value="F:FAD binding"/>
    <property type="evidence" value="ECO:0007669"/>
    <property type="project" value="InterPro"/>
</dbReference>
<keyword evidence="7" id="KW-1185">Reference proteome</keyword>
<keyword evidence="3" id="KW-0560">Oxidoreductase</keyword>
<gene>
    <name evidence="6" type="ORF">CFIO01_07232</name>
</gene>
<evidence type="ECO:0000256" key="4">
    <source>
        <dbReference type="ARBA" id="ARBA00023033"/>
    </source>
</evidence>
<dbReference type="SUPFAM" id="SSF51905">
    <property type="entry name" value="FAD/NAD(P)-binding domain"/>
    <property type="match status" value="1"/>
</dbReference>
<comment type="caution">
    <text evidence="6">The sequence shown here is derived from an EMBL/GenBank/DDBJ whole genome shotgun (WGS) entry which is preliminary data.</text>
</comment>
<evidence type="ECO:0000313" key="6">
    <source>
        <dbReference type="EMBL" id="EXF81141.1"/>
    </source>
</evidence>
<organism evidence="6 7">
    <name type="scientific">Colletotrichum fioriniae PJ7</name>
    <dbReference type="NCBI Taxonomy" id="1445577"/>
    <lineage>
        <taxon>Eukaryota</taxon>
        <taxon>Fungi</taxon>
        <taxon>Dikarya</taxon>
        <taxon>Ascomycota</taxon>
        <taxon>Pezizomycotina</taxon>
        <taxon>Sordariomycetes</taxon>
        <taxon>Hypocreomycetidae</taxon>
        <taxon>Glomerellales</taxon>
        <taxon>Glomerellaceae</taxon>
        <taxon>Colletotrichum</taxon>
        <taxon>Colletotrichum acutatum species complex</taxon>
    </lineage>
</organism>
<dbReference type="InterPro" id="IPR002938">
    <property type="entry name" value="FAD-bd"/>
</dbReference>
<dbReference type="HOGENOM" id="CLU_009665_4_0_1"/>
<keyword evidence="2" id="KW-0274">FAD</keyword>
<name>A0A010RL27_9PEZI</name>
<dbReference type="AlphaFoldDB" id="A0A010RL27"/>